<evidence type="ECO:0008006" key="3">
    <source>
        <dbReference type="Google" id="ProtNLM"/>
    </source>
</evidence>
<name>A0ABY8QWG7_9MICO</name>
<protein>
    <recommendedName>
        <fullName evidence="3">HNH endonuclease</fullName>
    </recommendedName>
</protein>
<dbReference type="EMBL" id="CP090958">
    <property type="protein sequence ID" value="WGW12715.1"/>
    <property type="molecule type" value="Genomic_DNA"/>
</dbReference>
<keyword evidence="2" id="KW-1185">Reference proteome</keyword>
<proteinExistence type="predicted"/>
<gene>
    <name evidence="1" type="ORF">LWF01_02790</name>
</gene>
<evidence type="ECO:0000313" key="1">
    <source>
        <dbReference type="EMBL" id="WGW12715.1"/>
    </source>
</evidence>
<evidence type="ECO:0000313" key="2">
    <source>
        <dbReference type="Proteomes" id="UP001209083"/>
    </source>
</evidence>
<sequence length="115" mass="13016">MSRVPAAMWKRVKERDGAAYCCDASEELWVPQHRQGRGMGGCKTAHTYPNIIVFCSFCNGLAESNPAWAAHYRDMGWKVPRNSMDTPDMIPVTDRDRRRWWLLSDGTRVAVDGAA</sequence>
<dbReference type="RefSeq" id="WP_349639519.1">
    <property type="nucleotide sequence ID" value="NZ_CP090958.1"/>
</dbReference>
<dbReference type="Proteomes" id="UP001209083">
    <property type="component" value="Chromosome"/>
</dbReference>
<organism evidence="1 2">
    <name type="scientific">Saxibacter everestensis</name>
    <dbReference type="NCBI Taxonomy" id="2909229"/>
    <lineage>
        <taxon>Bacteria</taxon>
        <taxon>Bacillati</taxon>
        <taxon>Actinomycetota</taxon>
        <taxon>Actinomycetes</taxon>
        <taxon>Micrococcales</taxon>
        <taxon>Brevibacteriaceae</taxon>
        <taxon>Saxibacter</taxon>
    </lineage>
</organism>
<accession>A0ABY8QWG7</accession>
<reference evidence="1 2" key="1">
    <citation type="submission" date="2023-05" db="EMBL/GenBank/DDBJ databases">
        <title>Lithophilousrod everest ZFBP1038 complete genpme.</title>
        <authorList>
            <person name="Tian M."/>
        </authorList>
    </citation>
    <scope>NUCLEOTIDE SEQUENCE [LARGE SCALE GENOMIC DNA]</scope>
    <source>
        <strain evidence="1 2">ZFBP1038</strain>
    </source>
</reference>